<protein>
    <submittedName>
        <fullName evidence="2">Permease of the drug/metabolite transporter (DMT) superfamily</fullName>
    </submittedName>
</protein>
<sequence>MMVVLRAAVVMTLLVLLLGPLTPASRRVGAAPQTTGGTSEATSSVPTPTGQPLVVMTVTPRPPTPTPAKVA</sequence>
<evidence type="ECO:0000256" key="1">
    <source>
        <dbReference type="SAM" id="MobiDB-lite"/>
    </source>
</evidence>
<organism evidence="2">
    <name type="scientific">uncultured Thermomicrobiales bacterium</name>
    <dbReference type="NCBI Taxonomy" id="1645740"/>
    <lineage>
        <taxon>Bacteria</taxon>
        <taxon>Pseudomonadati</taxon>
        <taxon>Thermomicrobiota</taxon>
        <taxon>Thermomicrobia</taxon>
        <taxon>Thermomicrobiales</taxon>
        <taxon>environmental samples</taxon>
    </lineage>
</organism>
<proteinExistence type="predicted"/>
<reference evidence="2" key="1">
    <citation type="submission" date="2020-02" db="EMBL/GenBank/DDBJ databases">
        <authorList>
            <person name="Meier V. D."/>
        </authorList>
    </citation>
    <scope>NUCLEOTIDE SEQUENCE</scope>
    <source>
        <strain evidence="2">AVDCRST_MAG88</strain>
    </source>
</reference>
<dbReference type="EMBL" id="CADCWM010000444">
    <property type="protein sequence ID" value="CAA9559554.1"/>
    <property type="molecule type" value="Genomic_DNA"/>
</dbReference>
<accession>A0A6J4UTR2</accession>
<dbReference type="AlphaFoldDB" id="A0A6J4UTR2"/>
<feature type="region of interest" description="Disordered" evidence="1">
    <location>
        <begin position="25"/>
        <end position="71"/>
    </location>
</feature>
<feature type="non-terminal residue" evidence="2">
    <location>
        <position position="71"/>
    </location>
</feature>
<feature type="compositionally biased region" description="Polar residues" evidence="1">
    <location>
        <begin position="32"/>
        <end position="50"/>
    </location>
</feature>
<evidence type="ECO:0000313" key="2">
    <source>
        <dbReference type="EMBL" id="CAA9559554.1"/>
    </source>
</evidence>
<gene>
    <name evidence="2" type="ORF">AVDCRST_MAG88-1376</name>
</gene>
<feature type="compositionally biased region" description="Pro residues" evidence="1">
    <location>
        <begin position="60"/>
        <end position="71"/>
    </location>
</feature>
<name>A0A6J4UTR2_9BACT</name>